<protein>
    <submittedName>
        <fullName evidence="2">Transposase</fullName>
    </submittedName>
</protein>
<organism evidence="1 2">
    <name type="scientific">Angiostrongylus cantonensis</name>
    <name type="common">Rat lungworm</name>
    <dbReference type="NCBI Taxonomy" id="6313"/>
    <lineage>
        <taxon>Eukaryota</taxon>
        <taxon>Metazoa</taxon>
        <taxon>Ecdysozoa</taxon>
        <taxon>Nematoda</taxon>
        <taxon>Chromadorea</taxon>
        <taxon>Rhabditida</taxon>
        <taxon>Rhabditina</taxon>
        <taxon>Rhabditomorpha</taxon>
        <taxon>Strongyloidea</taxon>
        <taxon>Metastrongylidae</taxon>
        <taxon>Angiostrongylus</taxon>
    </lineage>
</organism>
<dbReference type="Proteomes" id="UP000035642">
    <property type="component" value="Unassembled WGS sequence"/>
</dbReference>
<reference evidence="2" key="2">
    <citation type="submission" date="2017-02" db="UniProtKB">
        <authorList>
            <consortium name="WormBaseParasite"/>
        </authorList>
    </citation>
    <scope>IDENTIFICATION</scope>
</reference>
<dbReference type="WBParaSite" id="ACAC_0000957301-mRNA-1">
    <property type="protein sequence ID" value="ACAC_0000957301-mRNA-1"/>
    <property type="gene ID" value="ACAC_0000957301"/>
</dbReference>
<name>A0A0K0DF57_ANGCA</name>
<proteinExistence type="predicted"/>
<sequence>MLPDFTLNGTNTSECSGYVCLRGETNAINDAAPELSWRKRAAWESFKSIEGVVMRTKGARFLAHLFVSTVLPTFTYASETWPLPNLDERSLGVVECAFQKAMLGVSLITQVREGIRTSDFRQRSKIKDAVLYAKQSKIRWPGLVMLINDNRSTRAVSDWISRHVNPTAGKPRTR</sequence>
<evidence type="ECO:0000313" key="1">
    <source>
        <dbReference type="Proteomes" id="UP000035642"/>
    </source>
</evidence>
<keyword evidence="1" id="KW-1185">Reference proteome</keyword>
<accession>A0A0K0DF57</accession>
<evidence type="ECO:0000313" key="2">
    <source>
        <dbReference type="WBParaSite" id="ACAC_0000957301-mRNA-1"/>
    </source>
</evidence>
<reference evidence="1" key="1">
    <citation type="submission" date="2012-09" db="EMBL/GenBank/DDBJ databases">
        <authorList>
            <person name="Martin A.A."/>
        </authorList>
    </citation>
    <scope>NUCLEOTIDE SEQUENCE</scope>
</reference>
<dbReference type="AlphaFoldDB" id="A0A0K0DF57"/>